<keyword evidence="2" id="KW-0472">Membrane</keyword>
<dbReference type="InterPro" id="IPR038050">
    <property type="entry name" value="Neuro_actylchol_rec"/>
</dbReference>
<evidence type="ECO:0000313" key="4">
    <source>
        <dbReference type="EMBL" id="AIF85513.1"/>
    </source>
</evidence>
<name>A0A075MWK9_9ARCH</name>
<dbReference type="PANTHER" id="PTHR18945">
    <property type="entry name" value="NEUROTRANSMITTER GATED ION CHANNEL"/>
    <property type="match status" value="1"/>
</dbReference>
<dbReference type="InterPro" id="IPR006201">
    <property type="entry name" value="Neur_channel"/>
</dbReference>
<organism evidence="4 5">
    <name type="scientific">Candidatus Nitrososphaera evergladensis SR1</name>
    <dbReference type="NCBI Taxonomy" id="1459636"/>
    <lineage>
        <taxon>Archaea</taxon>
        <taxon>Nitrososphaerota</taxon>
        <taxon>Nitrososphaeria</taxon>
        <taxon>Nitrososphaerales</taxon>
        <taxon>Nitrososphaeraceae</taxon>
        <taxon>Nitrososphaera</taxon>
    </lineage>
</organism>
<dbReference type="KEGG" id="nev:NTE_03485"/>
<evidence type="ECO:0000313" key="5">
    <source>
        <dbReference type="Proteomes" id="UP000028194"/>
    </source>
</evidence>
<reference evidence="4 5" key="1">
    <citation type="journal article" date="2014" name="PLoS ONE">
        <title>Genome Sequence of Candidatus Nitrososphaera evergladensis from Group I.1b Enriched from Everglades Soil Reveals Novel Genomic Features of the Ammonia-Oxidizing Archaea.</title>
        <authorList>
            <person name="Zhalnina K.V."/>
            <person name="Dias R."/>
            <person name="Leonard M.T."/>
            <person name="Dorr de Quadros P."/>
            <person name="Camargo F.A."/>
            <person name="Drew J.C."/>
            <person name="Farmerie W.G."/>
            <person name="Daroub S.H."/>
            <person name="Triplett E.W."/>
        </authorList>
    </citation>
    <scope>NUCLEOTIDE SEQUENCE [LARGE SCALE GENOMIC DNA]</scope>
    <source>
        <strain evidence="4 5">SR1</strain>
    </source>
</reference>
<dbReference type="HOGENOM" id="CLU_075232_0_0_2"/>
<protein>
    <submittedName>
        <fullName evidence="4">Neurotransmitter-gated ion-channel transmembrane region</fullName>
    </submittedName>
</protein>
<feature type="transmembrane region" description="Helical" evidence="2">
    <location>
        <begin position="299"/>
        <end position="316"/>
    </location>
</feature>
<feature type="transmembrane region" description="Helical" evidence="2">
    <location>
        <begin position="228"/>
        <end position="247"/>
    </location>
</feature>
<dbReference type="SUPFAM" id="SSF63712">
    <property type="entry name" value="Nicotinic receptor ligand binding domain-like"/>
    <property type="match status" value="1"/>
</dbReference>
<gene>
    <name evidence="4" type="ORF">NTE_03485</name>
</gene>
<keyword evidence="2" id="KW-1133">Transmembrane helix</keyword>
<evidence type="ECO:0000259" key="3">
    <source>
        <dbReference type="Pfam" id="PF02932"/>
    </source>
</evidence>
<dbReference type="GeneID" id="41599113"/>
<dbReference type="EMBL" id="CP007174">
    <property type="protein sequence ID" value="AIF85513.1"/>
    <property type="molecule type" value="Genomic_DNA"/>
</dbReference>
<evidence type="ECO:0000256" key="1">
    <source>
        <dbReference type="ARBA" id="ARBA00004141"/>
    </source>
</evidence>
<evidence type="ECO:0000256" key="2">
    <source>
        <dbReference type="SAM" id="Phobius"/>
    </source>
</evidence>
<dbReference type="SUPFAM" id="SSF90112">
    <property type="entry name" value="Neurotransmitter-gated ion-channel transmembrane pore"/>
    <property type="match status" value="1"/>
</dbReference>
<dbReference type="Gene3D" id="2.70.170.10">
    <property type="entry name" value="Neurotransmitter-gated ion-channel ligand-binding domain"/>
    <property type="match status" value="1"/>
</dbReference>
<dbReference type="STRING" id="1459636.NTE_03485"/>
<dbReference type="eggNOG" id="arCOG09466">
    <property type="taxonomic scope" value="Archaea"/>
</dbReference>
<proteinExistence type="predicted"/>
<dbReference type="GO" id="GO:0004888">
    <property type="term" value="F:transmembrane signaling receptor activity"/>
    <property type="evidence" value="ECO:0007669"/>
    <property type="project" value="InterPro"/>
</dbReference>
<sequence>MGLVPLNPFHSIKEAYGQTTTPDDSNSGGIASSAAEPERLSAGVYLLNIGKVDLQTGSYDLDFYFWLASASNSTVDFTKQKPTFDFMNSMNAKIEPSRIEPNYYEVRVKGTFLKNMDFRNYPFDTQEVTVEVEGFETVDKLVFVPDTVSSGYDSLVNVPGWNLGKTEQSVIVHQYPDQSYSRYIFSFDIQRAALSAFLKTIFPVIIITTIAMLAFWMSPTNFPPRIGLAASTLLAAVAAHLAAASQLPPIGYLTLMDKVMIVAYALFLNNLVSMVLQMRLVDHKKEEQAAKVNAKMRKLMPVIIGVILAVLVPFDLRVV</sequence>
<dbReference type="Gene3D" id="1.20.58.390">
    <property type="entry name" value="Neurotransmitter-gated ion-channel transmembrane domain"/>
    <property type="match status" value="1"/>
</dbReference>
<accession>A0A075MWK9</accession>
<dbReference type="InterPro" id="IPR036719">
    <property type="entry name" value="Neuro-gated_channel_TM_sf"/>
</dbReference>
<keyword evidence="5" id="KW-1185">Reference proteome</keyword>
<dbReference type="GO" id="GO:0005230">
    <property type="term" value="F:extracellular ligand-gated monoatomic ion channel activity"/>
    <property type="evidence" value="ECO:0007669"/>
    <property type="project" value="InterPro"/>
</dbReference>
<dbReference type="GO" id="GO:0016020">
    <property type="term" value="C:membrane"/>
    <property type="evidence" value="ECO:0007669"/>
    <property type="project" value="UniProtKB-SubCell"/>
</dbReference>
<dbReference type="InterPro" id="IPR006029">
    <property type="entry name" value="Neurotrans-gated_channel_TM"/>
</dbReference>
<feature type="transmembrane region" description="Helical" evidence="2">
    <location>
        <begin position="196"/>
        <end position="216"/>
    </location>
</feature>
<comment type="subcellular location">
    <subcellularLocation>
        <location evidence="1">Membrane</location>
        <topology evidence="1">Multi-pass membrane protein</topology>
    </subcellularLocation>
</comment>
<dbReference type="Pfam" id="PF02932">
    <property type="entry name" value="Neur_chan_memb"/>
    <property type="match status" value="1"/>
</dbReference>
<dbReference type="AlphaFoldDB" id="A0A075MWK9"/>
<dbReference type="Proteomes" id="UP000028194">
    <property type="component" value="Chromosome"/>
</dbReference>
<dbReference type="RefSeq" id="WP_420835315.1">
    <property type="nucleotide sequence ID" value="NZ_CP007174.1"/>
</dbReference>
<dbReference type="InterPro" id="IPR036734">
    <property type="entry name" value="Neur_chan_lig-bd_sf"/>
</dbReference>
<feature type="domain" description="Neurotransmitter-gated ion-channel transmembrane" evidence="3">
    <location>
        <begin position="200"/>
        <end position="298"/>
    </location>
</feature>
<keyword evidence="2 4" id="KW-0812">Transmembrane</keyword>
<feature type="transmembrane region" description="Helical" evidence="2">
    <location>
        <begin position="259"/>
        <end position="278"/>
    </location>
</feature>